<name>A0A970B6H2_9GAMM</name>
<accession>A0A970B6H2</accession>
<proteinExistence type="predicted"/>
<organism evidence="1 2">
    <name type="scientific">Solimonas marina</name>
    <dbReference type="NCBI Taxonomy" id="2714601"/>
    <lineage>
        <taxon>Bacteria</taxon>
        <taxon>Pseudomonadati</taxon>
        <taxon>Pseudomonadota</taxon>
        <taxon>Gammaproteobacteria</taxon>
        <taxon>Nevskiales</taxon>
        <taxon>Nevskiaceae</taxon>
        <taxon>Solimonas</taxon>
    </lineage>
</organism>
<dbReference type="SUPFAM" id="SSF52540">
    <property type="entry name" value="P-loop containing nucleoside triphosphate hydrolases"/>
    <property type="match status" value="1"/>
</dbReference>
<dbReference type="InterPro" id="IPR052736">
    <property type="entry name" value="Stf3_sulfotransferase"/>
</dbReference>
<dbReference type="Pfam" id="PF13469">
    <property type="entry name" value="Sulfotransfer_3"/>
    <property type="match status" value="1"/>
</dbReference>
<dbReference type="InterPro" id="IPR027417">
    <property type="entry name" value="P-loop_NTPase"/>
</dbReference>
<dbReference type="RefSeq" id="WP_168148060.1">
    <property type="nucleotide sequence ID" value="NZ_JAAVXB010000005.1"/>
</dbReference>
<dbReference type="PANTHER" id="PTHR36451:SF1">
    <property type="entry name" value="OMEGA-HYDROXY-BETA-DIHYDROMENAQUINONE-9 SULFOTRANSFERASE STF3"/>
    <property type="match status" value="1"/>
</dbReference>
<dbReference type="PANTHER" id="PTHR36451">
    <property type="entry name" value="PAPS-DEPENDENT SULFOTRANSFERASE STF3"/>
    <property type="match status" value="1"/>
</dbReference>
<comment type="caution">
    <text evidence="1">The sequence shown here is derived from an EMBL/GenBank/DDBJ whole genome shotgun (WGS) entry which is preliminary data.</text>
</comment>
<gene>
    <name evidence="1" type="ORF">G7Y82_10735</name>
</gene>
<dbReference type="Gene3D" id="3.40.50.300">
    <property type="entry name" value="P-loop containing nucleotide triphosphate hydrolases"/>
    <property type="match status" value="1"/>
</dbReference>
<evidence type="ECO:0000313" key="2">
    <source>
        <dbReference type="Proteomes" id="UP000653472"/>
    </source>
</evidence>
<protein>
    <submittedName>
        <fullName evidence="1">Sulfotransferase</fullName>
    </submittedName>
</protein>
<dbReference type="EMBL" id="JAAVXB010000005">
    <property type="protein sequence ID" value="NKF22793.1"/>
    <property type="molecule type" value="Genomic_DNA"/>
</dbReference>
<sequence length="381" mass="42834">MQVQQIIGAASAATGLSDFGDPSALDALEHLVRASSEEARLSPAGAQRWMGNLIGIASNRLKIVDYLKKHPELLERPVDKPMFVFGLPRTGTTLTINLLSADPGRRCLLRWEALNPVPPAQSGALSTDLRCGAERQKLQMALSFAPEIAAAHFEEADSPSECQYAMQLSFCAQIFDSTLHIPSYSHWLLHEADYLPAFRFHKQLLQLLQAHNGGQWTLKNPWHPLFLNELTTVYPDAQLVMTHRDPAEVVGSACSLLRHVRPMFSDQVDKKEIAALLLDTFDLMIARQNAYRDEHGEHAIHDIQYAEQLRDPIGTMRKVYERFDTPFTPPIEAAMQKLMNDKPQGKHGKHVYSLEEFGLTASGVRQHFKDYCERYAIPTKA</sequence>
<evidence type="ECO:0000313" key="1">
    <source>
        <dbReference type="EMBL" id="NKF22793.1"/>
    </source>
</evidence>
<dbReference type="Proteomes" id="UP000653472">
    <property type="component" value="Unassembled WGS sequence"/>
</dbReference>
<keyword evidence="2" id="KW-1185">Reference proteome</keyword>
<dbReference type="AlphaFoldDB" id="A0A970B6H2"/>
<reference evidence="1" key="1">
    <citation type="submission" date="2020-03" db="EMBL/GenBank/DDBJ databases">
        <title>Solimonas marina sp. nov., isolated from deep seawater of the Pacific Ocean.</title>
        <authorList>
            <person name="Liu X."/>
            <person name="Lai Q."/>
            <person name="Sun F."/>
            <person name="Gai Y."/>
            <person name="Li G."/>
            <person name="Shao Z."/>
        </authorList>
    </citation>
    <scope>NUCLEOTIDE SEQUENCE</scope>
    <source>
        <strain evidence="1">C16B3</strain>
    </source>
</reference>